<keyword evidence="4" id="KW-0862">Zinc</keyword>
<reference evidence="6" key="1">
    <citation type="journal article" date="2020" name="mSystems">
        <title>Genome- and Community-Level Interaction Insights into Carbon Utilization and Element Cycling Functions of Hydrothermarchaeota in Hydrothermal Sediment.</title>
        <authorList>
            <person name="Zhou Z."/>
            <person name="Liu Y."/>
            <person name="Xu W."/>
            <person name="Pan J."/>
            <person name="Luo Z.H."/>
            <person name="Li M."/>
        </authorList>
    </citation>
    <scope>NUCLEOTIDE SEQUENCE [LARGE SCALE GENOMIC DNA]</scope>
    <source>
        <strain evidence="6">HyVt-458</strain>
    </source>
</reference>
<keyword evidence="5" id="KW-0472">Membrane</keyword>
<dbReference type="Proteomes" id="UP000886339">
    <property type="component" value="Unassembled WGS sequence"/>
</dbReference>
<keyword evidence="1" id="KW-0813">Transport</keyword>
<accession>A0A831RWU1</accession>
<evidence type="ECO:0000256" key="1">
    <source>
        <dbReference type="ARBA" id="ARBA00022448"/>
    </source>
</evidence>
<dbReference type="Pfam" id="PF10070">
    <property type="entry name" value="DabA"/>
    <property type="match status" value="1"/>
</dbReference>
<feature type="non-terminal residue" evidence="6">
    <location>
        <position position="578"/>
    </location>
</feature>
<evidence type="ECO:0000256" key="4">
    <source>
        <dbReference type="ARBA" id="ARBA00022833"/>
    </source>
</evidence>
<evidence type="ECO:0000256" key="3">
    <source>
        <dbReference type="ARBA" id="ARBA00022723"/>
    </source>
</evidence>
<dbReference type="PANTHER" id="PTHR38344:SF1">
    <property type="entry name" value="INORGANIC CARBON TRANSPORTER SUBUNIT DABA-RELATED"/>
    <property type="match status" value="1"/>
</dbReference>
<proteinExistence type="predicted"/>
<evidence type="ECO:0000256" key="5">
    <source>
        <dbReference type="ARBA" id="ARBA00023136"/>
    </source>
</evidence>
<dbReference type="GO" id="GO:0046872">
    <property type="term" value="F:metal ion binding"/>
    <property type="evidence" value="ECO:0007669"/>
    <property type="project" value="UniProtKB-KW"/>
</dbReference>
<name>A0A831RWU1_9GAMM</name>
<keyword evidence="2" id="KW-1003">Cell membrane</keyword>
<dbReference type="InterPro" id="IPR018752">
    <property type="entry name" value="DabA"/>
</dbReference>
<protein>
    <submittedName>
        <fullName evidence="6">DUF2309 family protein</fullName>
    </submittedName>
</protein>
<comment type="caution">
    <text evidence="6">The sequence shown here is derived from an EMBL/GenBank/DDBJ whole genome shotgun (WGS) entry which is preliminary data.</text>
</comment>
<dbReference type="PANTHER" id="PTHR38344">
    <property type="entry name" value="UPF0753 PROTEIN AQ_863"/>
    <property type="match status" value="1"/>
</dbReference>
<evidence type="ECO:0000313" key="6">
    <source>
        <dbReference type="EMBL" id="HEC07141.1"/>
    </source>
</evidence>
<dbReference type="EMBL" id="DRLF01000336">
    <property type="protein sequence ID" value="HEC07141.1"/>
    <property type="molecule type" value="Genomic_DNA"/>
</dbReference>
<organism evidence="6">
    <name type="scientific">Thiolapillus brandeum</name>
    <dbReference type="NCBI Taxonomy" id="1076588"/>
    <lineage>
        <taxon>Bacteria</taxon>
        <taxon>Pseudomonadati</taxon>
        <taxon>Pseudomonadota</taxon>
        <taxon>Gammaproteobacteria</taxon>
        <taxon>Chromatiales</taxon>
        <taxon>Sedimenticolaceae</taxon>
        <taxon>Thiolapillus</taxon>
    </lineage>
</organism>
<sequence>MTRISDKALRQQIRETVHHLSHVLPGQAPIRDFVHHNTLHGYQHLPFREALAASGQATGARGYLSDEDFRQLYREGRITRDHLLQVIDEDESLKGGERLLQPEGCADIHYRDVYLLSLTVPLDPLEPGQLDWQIGEMAALTRIQDDVDPRQRDQFLRRAADQGLHDEAAAVSDLWQACLDVLGLVHASNHPEDLLEQSLWENTTGKDDEETLHLQQLLHRDAARKLRQLLDAVGTEISLRGFIKALTGIDLMHEIRLIMIRRMAAFLDQGLAAWPTPGREKGFYAAWRDGAARDPAWIIDSIPEWQDHIDSLPDDPLDTIMAEFMRMDLPRDRWAPYLEIKAQELPGWSGMFLWRHMHPEYDGQNFPVDMLDYLAVRMVLERLLAQRVCRDIWQIEPDLTTLKGYFRPNADEFYVRHALFNAQLPEYLASAAQKLVNNSSDAVAPAQWQALACEIKSWQMRPGTTATGRDLVSGDAWRLFRLAQHLGLCGNDLRHQGTETAMSLLQILDSLDEAARGFLWLQAYERQYRDQLFSAVAANHERGRWAERDERIRAQLVFCMDDREEGYRRHLEEVAPHL</sequence>
<evidence type="ECO:0000256" key="2">
    <source>
        <dbReference type="ARBA" id="ARBA00022475"/>
    </source>
</evidence>
<dbReference type="AlphaFoldDB" id="A0A831RWU1"/>
<keyword evidence="3" id="KW-0479">Metal-binding</keyword>
<gene>
    <name evidence="6" type="ORF">ENJ12_09825</name>
</gene>